<proteinExistence type="predicted"/>
<name>A0ABV2SWY9_9FLAO</name>
<sequence>MEYTCHSEYHELDLVLINSVANAFVDEQKLKNQWKALNYLSKPDFQKGEAEFNVFEKLLQSKGASILRQPQDAAVSIDAIYTRDAAIVTNFGVVLCRMGKERRIPEPKVQEVVYKKNNVSILGQILAPGTLEGGDVAWLDESTLAVGHSYRTNEDGIKQLKNLLAPFSIKVLVVELPHYKGPSDVFHLMSVFSPVDKDLAVVYSPLLPIHFRKELLKRGMELLEVPEEEFNSMGCNVLAIGPRHCLMVAGNDKTEALLRNVGCEVHTYVGEEISVKGGGGPTCLTRPIRRRL</sequence>
<comment type="pathway">
    <text evidence="1">Amino-acid degradation; L-arginine degradation via ADI pathway; carbamoyl phosphate from L-arginine: step 1/2.</text>
</comment>
<dbReference type="EC" id="3.5.3.6" evidence="2"/>
<dbReference type="EMBL" id="JBEXAE010000005">
    <property type="protein sequence ID" value="MET6991265.1"/>
    <property type="molecule type" value="Genomic_DNA"/>
</dbReference>
<evidence type="ECO:0000256" key="2">
    <source>
        <dbReference type="ARBA" id="ARBA00012171"/>
    </source>
</evidence>
<reference evidence="4 5" key="1">
    <citation type="submission" date="2024-07" db="EMBL/GenBank/DDBJ databases">
        <title>The genome sequence of type strain Sediminicola arcticus GDMCC 1.2805.</title>
        <authorList>
            <person name="Liu Y."/>
        </authorList>
    </citation>
    <scope>NUCLEOTIDE SEQUENCE [LARGE SCALE GENOMIC DNA]</scope>
    <source>
        <strain evidence="4 5">GDMCC 1.2805</strain>
    </source>
</reference>
<organism evidence="4 5">
    <name type="scientific">Sediminicola arcticus</name>
    <dbReference type="NCBI Taxonomy" id="1574308"/>
    <lineage>
        <taxon>Bacteria</taxon>
        <taxon>Pseudomonadati</taxon>
        <taxon>Bacteroidota</taxon>
        <taxon>Flavobacteriia</taxon>
        <taxon>Flavobacteriales</taxon>
        <taxon>Flavobacteriaceae</taxon>
        <taxon>Sediminicola</taxon>
    </lineage>
</organism>
<dbReference type="RefSeq" id="WP_354615765.1">
    <property type="nucleotide sequence ID" value="NZ_JBEXAE010000005.1"/>
</dbReference>
<evidence type="ECO:0000313" key="5">
    <source>
        <dbReference type="Proteomes" id="UP001549799"/>
    </source>
</evidence>
<dbReference type="Pfam" id="PF02274">
    <property type="entry name" value="ADI"/>
    <property type="match status" value="2"/>
</dbReference>
<protein>
    <recommendedName>
        <fullName evidence="2">arginine deiminase</fullName>
        <ecNumber evidence="2">3.5.3.6</ecNumber>
    </recommendedName>
</protein>
<accession>A0ABV2SWY9</accession>
<comment type="caution">
    <text evidence="4">The sequence shown here is derived from an EMBL/GenBank/DDBJ whole genome shotgun (WGS) entry which is preliminary data.</text>
</comment>
<evidence type="ECO:0000313" key="4">
    <source>
        <dbReference type="EMBL" id="MET6991265.1"/>
    </source>
</evidence>
<dbReference type="SUPFAM" id="SSF55909">
    <property type="entry name" value="Pentein"/>
    <property type="match status" value="1"/>
</dbReference>
<dbReference type="Proteomes" id="UP001549799">
    <property type="component" value="Unassembled WGS sequence"/>
</dbReference>
<evidence type="ECO:0000256" key="1">
    <source>
        <dbReference type="ARBA" id="ARBA00005213"/>
    </source>
</evidence>
<gene>
    <name evidence="4" type="ORF">ABXZ36_11470</name>
</gene>
<evidence type="ECO:0000256" key="3">
    <source>
        <dbReference type="ARBA" id="ARBA00049429"/>
    </source>
</evidence>
<keyword evidence="5" id="KW-1185">Reference proteome</keyword>
<dbReference type="Gene3D" id="3.75.10.10">
    <property type="entry name" value="L-arginine/glycine Amidinotransferase, Chain A"/>
    <property type="match status" value="1"/>
</dbReference>
<comment type="catalytic activity">
    <reaction evidence="3">
        <text>L-arginine + H2O = L-citrulline + NH4(+)</text>
        <dbReference type="Rhea" id="RHEA:19597"/>
        <dbReference type="ChEBI" id="CHEBI:15377"/>
        <dbReference type="ChEBI" id="CHEBI:28938"/>
        <dbReference type="ChEBI" id="CHEBI:32682"/>
        <dbReference type="ChEBI" id="CHEBI:57743"/>
        <dbReference type="EC" id="3.5.3.6"/>
    </reaction>
</comment>
<dbReference type="PANTHER" id="PTHR47271:SF2">
    <property type="entry name" value="ARGININE DEIMINASE"/>
    <property type="match status" value="1"/>
</dbReference>
<dbReference type="PANTHER" id="PTHR47271">
    <property type="entry name" value="ARGININE DEIMINASE"/>
    <property type="match status" value="1"/>
</dbReference>